<feature type="domain" description="N-acetyltransferase" evidence="4">
    <location>
        <begin position="1"/>
        <end position="129"/>
    </location>
</feature>
<feature type="compositionally biased region" description="Polar residues" evidence="3">
    <location>
        <begin position="1"/>
        <end position="17"/>
    </location>
</feature>
<evidence type="ECO:0000259" key="4">
    <source>
        <dbReference type="PROSITE" id="PS51186"/>
    </source>
</evidence>
<dbReference type="EMBL" id="JACHJD010000008">
    <property type="protein sequence ID" value="MBB5105848.1"/>
    <property type="molecule type" value="Genomic_DNA"/>
</dbReference>
<name>A0A5P2X747_STRST</name>
<dbReference type="PANTHER" id="PTHR43877">
    <property type="entry name" value="AMINOALKYLPHOSPHONATE N-ACETYLTRANSFERASE-RELATED-RELATED"/>
    <property type="match status" value="1"/>
</dbReference>
<dbReference type="EMBL" id="CP023690">
    <property type="protein sequence ID" value="QEV58850.1"/>
    <property type="molecule type" value="Genomic_DNA"/>
</dbReference>
<evidence type="ECO:0000313" key="8">
    <source>
        <dbReference type="Proteomes" id="UP000549009"/>
    </source>
</evidence>
<dbReference type="InterPro" id="IPR050832">
    <property type="entry name" value="Bact_Acetyltransf"/>
</dbReference>
<accession>A0A5P2X747</accession>
<evidence type="ECO:0000256" key="2">
    <source>
        <dbReference type="ARBA" id="ARBA00023315"/>
    </source>
</evidence>
<dbReference type="PANTHER" id="PTHR43877:SF2">
    <property type="entry name" value="AMINOALKYLPHOSPHONATE N-ACETYLTRANSFERASE-RELATED"/>
    <property type="match status" value="1"/>
</dbReference>
<dbReference type="InterPro" id="IPR016181">
    <property type="entry name" value="Acyl_CoA_acyltransferase"/>
</dbReference>
<evidence type="ECO:0000256" key="1">
    <source>
        <dbReference type="ARBA" id="ARBA00022679"/>
    </source>
</evidence>
<dbReference type="AlphaFoldDB" id="A0A5P2X747"/>
<keyword evidence="2" id="KW-0012">Acyltransferase</keyword>
<keyword evidence="1 6" id="KW-0808">Transferase</keyword>
<gene>
    <name evidence="6" type="ORF">CP982_09030</name>
    <name evidence="5" type="ORF">FHS40_004943</name>
</gene>
<dbReference type="OrthoDB" id="3381976at2"/>
<dbReference type="Proteomes" id="UP000326505">
    <property type="component" value="Chromosome"/>
</dbReference>
<evidence type="ECO:0000313" key="7">
    <source>
        <dbReference type="Proteomes" id="UP000326505"/>
    </source>
</evidence>
<evidence type="ECO:0000313" key="5">
    <source>
        <dbReference type="EMBL" id="MBB5105848.1"/>
    </source>
</evidence>
<dbReference type="GO" id="GO:0016747">
    <property type="term" value="F:acyltransferase activity, transferring groups other than amino-acyl groups"/>
    <property type="evidence" value="ECO:0007669"/>
    <property type="project" value="InterPro"/>
</dbReference>
<dbReference type="Gene3D" id="3.40.630.30">
    <property type="match status" value="2"/>
</dbReference>
<dbReference type="SUPFAM" id="SSF55729">
    <property type="entry name" value="Acyl-CoA N-acyltransferases (Nat)"/>
    <property type="match status" value="2"/>
</dbReference>
<dbReference type="PROSITE" id="PS51186">
    <property type="entry name" value="GNAT"/>
    <property type="match status" value="2"/>
</dbReference>
<dbReference type="Pfam" id="PF00583">
    <property type="entry name" value="Acetyltransf_1"/>
    <property type="match status" value="2"/>
</dbReference>
<protein>
    <submittedName>
        <fullName evidence="6">GNAT family N-acetyltransferase</fullName>
    </submittedName>
    <submittedName>
        <fullName evidence="5">GNAT superfamily N-acetyltransferase</fullName>
    </submittedName>
</protein>
<feature type="domain" description="N-acetyltransferase" evidence="4">
    <location>
        <begin position="126"/>
        <end position="274"/>
    </location>
</feature>
<dbReference type="CDD" id="cd04301">
    <property type="entry name" value="NAT_SF"/>
    <property type="match status" value="1"/>
</dbReference>
<feature type="region of interest" description="Disordered" evidence="3">
    <location>
        <begin position="1"/>
        <end position="20"/>
    </location>
</feature>
<proteinExistence type="predicted"/>
<evidence type="ECO:0000256" key="3">
    <source>
        <dbReference type="SAM" id="MobiDB-lite"/>
    </source>
</evidence>
<sequence>MTTTLRPAGPLQQSTDGSKSRAYDVCVNSRPVGRIQLATHSVFGRRVAEILELRIDERDRRRGRATVAALAAEEVARGWGCTRIELKVLADAPGALDLATALGYVERNRNMSKALPAAPPALPEGVRARPMTDAEFPDWLAHAKETYAHEWIERGVPEAEAHDKAARDYARFLPEGPATPGTRLSVLTEAEAVVGTLWIAERDDESFVYDVEVREEHRGRGHGRSLMLLAESQCLAAGRTRIGLNVFAGNTPALRLYASLGYEPDAYYLYKQLF</sequence>
<dbReference type="InterPro" id="IPR000182">
    <property type="entry name" value="GNAT_dom"/>
</dbReference>
<organism evidence="6 7">
    <name type="scientific">Streptomyces spectabilis</name>
    <dbReference type="NCBI Taxonomy" id="68270"/>
    <lineage>
        <taxon>Bacteria</taxon>
        <taxon>Bacillati</taxon>
        <taxon>Actinomycetota</taxon>
        <taxon>Actinomycetes</taxon>
        <taxon>Kitasatosporales</taxon>
        <taxon>Streptomycetaceae</taxon>
        <taxon>Streptomyces</taxon>
    </lineage>
</organism>
<dbReference type="KEGG" id="sspb:CP982_09030"/>
<reference evidence="5 8" key="2">
    <citation type="submission" date="2020-08" db="EMBL/GenBank/DDBJ databases">
        <title>Genomic Encyclopedia of Type Strains, Phase III (KMG-III): the genomes of soil and plant-associated and newly described type strains.</title>
        <authorList>
            <person name="Whitman W."/>
        </authorList>
    </citation>
    <scope>NUCLEOTIDE SEQUENCE [LARGE SCALE GENOMIC DNA]</scope>
    <source>
        <strain evidence="5 8">CECT 3146</strain>
    </source>
</reference>
<evidence type="ECO:0000313" key="6">
    <source>
        <dbReference type="EMBL" id="QEV58850.1"/>
    </source>
</evidence>
<keyword evidence="8" id="KW-1185">Reference proteome</keyword>
<reference evidence="6 7" key="1">
    <citation type="submission" date="2017-09" db="EMBL/GenBank/DDBJ databases">
        <authorList>
            <person name="Lee N."/>
            <person name="Cho B.-K."/>
        </authorList>
    </citation>
    <scope>NUCLEOTIDE SEQUENCE [LARGE SCALE GENOMIC DNA]</scope>
    <source>
        <strain evidence="6 7">ATCC 27465</strain>
    </source>
</reference>
<dbReference type="RefSeq" id="WP_150510030.1">
    <property type="nucleotide sequence ID" value="NZ_BMSQ01000007.1"/>
</dbReference>
<dbReference type="Proteomes" id="UP000549009">
    <property type="component" value="Unassembled WGS sequence"/>
</dbReference>